<feature type="transmembrane region" description="Helical" evidence="5">
    <location>
        <begin position="120"/>
        <end position="139"/>
    </location>
</feature>
<dbReference type="GO" id="GO:0016020">
    <property type="term" value="C:membrane"/>
    <property type="evidence" value="ECO:0007669"/>
    <property type="project" value="UniProtKB-SubCell"/>
</dbReference>
<feature type="transmembrane region" description="Helical" evidence="5">
    <location>
        <begin position="190"/>
        <end position="209"/>
    </location>
</feature>
<evidence type="ECO:0000256" key="2">
    <source>
        <dbReference type="ARBA" id="ARBA00022692"/>
    </source>
</evidence>
<keyword evidence="3 5" id="KW-1133">Transmembrane helix</keyword>
<evidence type="ECO:0000256" key="5">
    <source>
        <dbReference type="SAM" id="Phobius"/>
    </source>
</evidence>
<comment type="subcellular location">
    <subcellularLocation>
        <location evidence="1">Membrane</location>
        <topology evidence="1">Multi-pass membrane protein</topology>
    </subcellularLocation>
</comment>
<feature type="transmembrane region" description="Helical" evidence="5">
    <location>
        <begin position="215"/>
        <end position="238"/>
    </location>
</feature>
<accession>A0A210PWA9</accession>
<organism evidence="6 7">
    <name type="scientific">Mizuhopecten yessoensis</name>
    <name type="common">Japanese scallop</name>
    <name type="synonym">Patinopecten yessoensis</name>
    <dbReference type="NCBI Taxonomy" id="6573"/>
    <lineage>
        <taxon>Eukaryota</taxon>
        <taxon>Metazoa</taxon>
        <taxon>Spiralia</taxon>
        <taxon>Lophotrochozoa</taxon>
        <taxon>Mollusca</taxon>
        <taxon>Bivalvia</taxon>
        <taxon>Autobranchia</taxon>
        <taxon>Pteriomorphia</taxon>
        <taxon>Pectinida</taxon>
        <taxon>Pectinoidea</taxon>
        <taxon>Pectinidae</taxon>
        <taxon>Mizuhopecten</taxon>
    </lineage>
</organism>
<evidence type="ECO:0008006" key="8">
    <source>
        <dbReference type="Google" id="ProtNLM"/>
    </source>
</evidence>
<dbReference type="EMBL" id="NEDP02005445">
    <property type="protein sequence ID" value="OWF40781.1"/>
    <property type="molecule type" value="Genomic_DNA"/>
</dbReference>
<dbReference type="PANTHER" id="PTHR21576:SF158">
    <property type="entry name" value="RIBOSOMAL RNA-PROCESSING PROTEIN 12-LIKE CONSERVED DOMAIN-CONTAINING PROTEIN"/>
    <property type="match status" value="1"/>
</dbReference>
<dbReference type="PANTHER" id="PTHR21576">
    <property type="entry name" value="UNCHARACTERIZED NODULIN-LIKE PROTEIN"/>
    <property type="match status" value="1"/>
</dbReference>
<dbReference type="OrthoDB" id="410267at2759"/>
<feature type="transmembrane region" description="Helical" evidence="5">
    <location>
        <begin position="53"/>
        <end position="75"/>
    </location>
</feature>
<proteinExistence type="predicted"/>
<dbReference type="Gene3D" id="1.20.1250.20">
    <property type="entry name" value="MFS general substrate transporter like domains"/>
    <property type="match status" value="1"/>
</dbReference>
<feature type="transmembrane region" description="Helical" evidence="5">
    <location>
        <begin position="159"/>
        <end position="178"/>
    </location>
</feature>
<gene>
    <name evidence="6" type="ORF">KP79_PYT13352</name>
</gene>
<feature type="transmembrane region" description="Helical" evidence="5">
    <location>
        <begin position="250"/>
        <end position="272"/>
    </location>
</feature>
<sequence length="334" mass="36658">MVSMNTNLVNFTQQQRGKVMGTLNCFFSGSPFVYSLVYYHVFNGNDPDNLESFPRLMLLVAISFAVVNSLCILFLRRLPESKERANQSISYEDINGIPNDLSKMLEKDASMSTTCLAGNCNFHALLWVFTLTSSVGVFVTNNLTEIATSVRLDRHNPTLVLLIPVTTMVVSILIGVLSDKYIGTFPRSSVVLIGIGSFIISQMLFLLLADVFSLLIIATILVGIGNAIMWSLGPVLTADILYIGNLGRNWGLITLVNAIFCFALQEVFGVMYENAITTPNELFCFGLHCLRGAFGIGLTSTLLSFLPALVLFIRTKSSFPKPKPEVNGTIAILE</sequence>
<evidence type="ECO:0000256" key="3">
    <source>
        <dbReference type="ARBA" id="ARBA00022989"/>
    </source>
</evidence>
<dbReference type="Proteomes" id="UP000242188">
    <property type="component" value="Unassembled WGS sequence"/>
</dbReference>
<keyword evidence="2 5" id="KW-0812">Transmembrane</keyword>
<protein>
    <recommendedName>
        <fullName evidence="8">Major facilitator superfamily (MFS) profile domain-containing protein</fullName>
    </recommendedName>
</protein>
<evidence type="ECO:0000313" key="6">
    <source>
        <dbReference type="EMBL" id="OWF40781.1"/>
    </source>
</evidence>
<comment type="caution">
    <text evidence="6">The sequence shown here is derived from an EMBL/GenBank/DDBJ whole genome shotgun (WGS) entry which is preliminary data.</text>
</comment>
<keyword evidence="7" id="KW-1185">Reference proteome</keyword>
<dbReference type="SUPFAM" id="SSF103473">
    <property type="entry name" value="MFS general substrate transporter"/>
    <property type="match status" value="1"/>
</dbReference>
<evidence type="ECO:0000313" key="7">
    <source>
        <dbReference type="Proteomes" id="UP000242188"/>
    </source>
</evidence>
<keyword evidence="4 5" id="KW-0472">Membrane</keyword>
<evidence type="ECO:0000256" key="1">
    <source>
        <dbReference type="ARBA" id="ARBA00004141"/>
    </source>
</evidence>
<name>A0A210PWA9_MIZYE</name>
<evidence type="ECO:0000256" key="4">
    <source>
        <dbReference type="ARBA" id="ARBA00023136"/>
    </source>
</evidence>
<dbReference type="InterPro" id="IPR036259">
    <property type="entry name" value="MFS_trans_sf"/>
</dbReference>
<feature type="transmembrane region" description="Helical" evidence="5">
    <location>
        <begin position="292"/>
        <end position="313"/>
    </location>
</feature>
<dbReference type="AlphaFoldDB" id="A0A210PWA9"/>
<feature type="transmembrane region" description="Helical" evidence="5">
    <location>
        <begin position="21"/>
        <end position="41"/>
    </location>
</feature>
<reference evidence="6 7" key="1">
    <citation type="journal article" date="2017" name="Nat. Ecol. Evol.">
        <title>Scallop genome provides insights into evolution of bilaterian karyotype and development.</title>
        <authorList>
            <person name="Wang S."/>
            <person name="Zhang J."/>
            <person name="Jiao W."/>
            <person name="Li J."/>
            <person name="Xun X."/>
            <person name="Sun Y."/>
            <person name="Guo X."/>
            <person name="Huan P."/>
            <person name="Dong B."/>
            <person name="Zhang L."/>
            <person name="Hu X."/>
            <person name="Sun X."/>
            <person name="Wang J."/>
            <person name="Zhao C."/>
            <person name="Wang Y."/>
            <person name="Wang D."/>
            <person name="Huang X."/>
            <person name="Wang R."/>
            <person name="Lv J."/>
            <person name="Li Y."/>
            <person name="Zhang Z."/>
            <person name="Liu B."/>
            <person name="Lu W."/>
            <person name="Hui Y."/>
            <person name="Liang J."/>
            <person name="Zhou Z."/>
            <person name="Hou R."/>
            <person name="Li X."/>
            <person name="Liu Y."/>
            <person name="Li H."/>
            <person name="Ning X."/>
            <person name="Lin Y."/>
            <person name="Zhao L."/>
            <person name="Xing Q."/>
            <person name="Dou J."/>
            <person name="Li Y."/>
            <person name="Mao J."/>
            <person name="Guo H."/>
            <person name="Dou H."/>
            <person name="Li T."/>
            <person name="Mu C."/>
            <person name="Jiang W."/>
            <person name="Fu Q."/>
            <person name="Fu X."/>
            <person name="Miao Y."/>
            <person name="Liu J."/>
            <person name="Yu Q."/>
            <person name="Li R."/>
            <person name="Liao H."/>
            <person name="Li X."/>
            <person name="Kong Y."/>
            <person name="Jiang Z."/>
            <person name="Chourrout D."/>
            <person name="Li R."/>
            <person name="Bao Z."/>
        </authorList>
    </citation>
    <scope>NUCLEOTIDE SEQUENCE [LARGE SCALE GENOMIC DNA]</scope>
    <source>
        <strain evidence="6 7">PY_sf001</strain>
    </source>
</reference>